<evidence type="ECO:0000313" key="3">
    <source>
        <dbReference type="EMBL" id="KAL1518794.1"/>
    </source>
</evidence>
<accession>A0AB34JAU2</accession>
<feature type="domain" description="Calcineurin-like phosphoesterase" evidence="2">
    <location>
        <begin position="51"/>
        <end position="269"/>
    </location>
</feature>
<evidence type="ECO:0000313" key="4">
    <source>
        <dbReference type="Proteomes" id="UP001515480"/>
    </source>
</evidence>
<dbReference type="SUPFAM" id="SSF56300">
    <property type="entry name" value="Metallo-dependent phosphatases"/>
    <property type="match status" value="1"/>
</dbReference>
<dbReference type="Gene3D" id="3.60.21.10">
    <property type="match status" value="1"/>
</dbReference>
<dbReference type="AlphaFoldDB" id="A0AB34JAU2"/>
<dbReference type="PROSITE" id="PS51318">
    <property type="entry name" value="TAT"/>
    <property type="match status" value="1"/>
</dbReference>
<reference evidence="3 4" key="1">
    <citation type="journal article" date="2024" name="Science">
        <title>Giant polyketide synthase enzymes in the biosynthesis of giant marine polyether toxins.</title>
        <authorList>
            <person name="Fallon T.R."/>
            <person name="Shende V.V."/>
            <person name="Wierzbicki I.H."/>
            <person name="Pendleton A.L."/>
            <person name="Watervoot N.F."/>
            <person name="Auber R.P."/>
            <person name="Gonzalez D.J."/>
            <person name="Wisecaver J.H."/>
            <person name="Moore B.S."/>
        </authorList>
    </citation>
    <scope>NUCLEOTIDE SEQUENCE [LARGE SCALE GENOMIC DNA]</scope>
    <source>
        <strain evidence="3 4">12B1</strain>
    </source>
</reference>
<protein>
    <recommendedName>
        <fullName evidence="2">Calcineurin-like phosphoesterase domain-containing protein</fullName>
    </recommendedName>
</protein>
<dbReference type="Proteomes" id="UP001515480">
    <property type="component" value="Unassembled WGS sequence"/>
</dbReference>
<organism evidence="3 4">
    <name type="scientific">Prymnesium parvum</name>
    <name type="common">Toxic golden alga</name>
    <dbReference type="NCBI Taxonomy" id="97485"/>
    <lineage>
        <taxon>Eukaryota</taxon>
        <taxon>Haptista</taxon>
        <taxon>Haptophyta</taxon>
        <taxon>Prymnesiophyceae</taxon>
        <taxon>Prymnesiales</taxon>
        <taxon>Prymnesiaceae</taxon>
        <taxon>Prymnesium</taxon>
    </lineage>
</organism>
<keyword evidence="4" id="KW-1185">Reference proteome</keyword>
<sequence length="316" mass="32491">MAVGKAPSRRNLLLAAAPVGLLLGGPAGPARGALPAPTAPLPPSRLAAPGRVVAIGDLHGDAAAFARALRLAGVYEVGTGWVGGQTVLVQLGDVLDRGDQEMGCLRLLREVKRSAAACGGAVVSLLGNHEAMNAAGITYMASPRAAAEFEDRATAFLPGSALALELATWPVVCVVGDTAFCHAGLSVDDVVAGVEAINARASSWLRAEHGRSPPPDFLFPSRTNRGGPLWSRVLSDPPDTEPSKAACDDVRMALRRLGAARLVVGHTVQQRINCACGCSVFRIDVGLSAAMRNATPQVLEILPGGVVNALVEAQTA</sequence>
<evidence type="ECO:0000256" key="1">
    <source>
        <dbReference type="SAM" id="SignalP"/>
    </source>
</evidence>
<keyword evidence="1" id="KW-0732">Signal</keyword>
<dbReference type="Pfam" id="PF00149">
    <property type="entry name" value="Metallophos"/>
    <property type="match status" value="1"/>
</dbReference>
<gene>
    <name evidence="3" type="ORF">AB1Y20_003074</name>
</gene>
<feature type="chain" id="PRO_5044212279" description="Calcineurin-like phosphoesterase domain-containing protein" evidence="1">
    <location>
        <begin position="33"/>
        <end position="316"/>
    </location>
</feature>
<dbReference type="GO" id="GO:0016787">
    <property type="term" value="F:hydrolase activity"/>
    <property type="evidence" value="ECO:0007669"/>
    <property type="project" value="InterPro"/>
</dbReference>
<dbReference type="InterPro" id="IPR004843">
    <property type="entry name" value="Calcineurin-like_PHP"/>
</dbReference>
<proteinExistence type="predicted"/>
<evidence type="ECO:0000259" key="2">
    <source>
        <dbReference type="Pfam" id="PF00149"/>
    </source>
</evidence>
<dbReference type="InterPro" id="IPR006311">
    <property type="entry name" value="TAT_signal"/>
</dbReference>
<comment type="caution">
    <text evidence="3">The sequence shown here is derived from an EMBL/GenBank/DDBJ whole genome shotgun (WGS) entry which is preliminary data.</text>
</comment>
<feature type="signal peptide" evidence="1">
    <location>
        <begin position="1"/>
        <end position="32"/>
    </location>
</feature>
<dbReference type="PANTHER" id="PTHR46546:SF4">
    <property type="entry name" value="SHEWANELLA-LIKE PROTEIN PHOSPHATASE 1"/>
    <property type="match status" value="1"/>
</dbReference>
<name>A0AB34JAU2_PRYPA</name>
<dbReference type="InterPro" id="IPR029052">
    <property type="entry name" value="Metallo-depent_PP-like"/>
</dbReference>
<dbReference type="PANTHER" id="PTHR46546">
    <property type="entry name" value="SHEWANELLA-LIKE PROTEIN PHOSPHATASE 1"/>
    <property type="match status" value="1"/>
</dbReference>
<dbReference type="EMBL" id="JBGBPQ010000010">
    <property type="protein sequence ID" value="KAL1518794.1"/>
    <property type="molecule type" value="Genomic_DNA"/>
</dbReference>